<proteinExistence type="predicted"/>
<accession>A0ABU0RAT8</accession>
<feature type="domain" description="Luciferase-like" evidence="5">
    <location>
        <begin position="10"/>
        <end position="216"/>
    </location>
</feature>
<dbReference type="InterPro" id="IPR036661">
    <property type="entry name" value="Luciferase-like_sf"/>
</dbReference>
<dbReference type="InterPro" id="IPR011251">
    <property type="entry name" value="Luciferase-like_dom"/>
</dbReference>
<comment type="caution">
    <text evidence="6">The sequence shown here is derived from an EMBL/GenBank/DDBJ whole genome shotgun (WGS) entry which is preliminary data.</text>
</comment>
<evidence type="ECO:0000256" key="4">
    <source>
        <dbReference type="ARBA" id="ARBA00023033"/>
    </source>
</evidence>
<evidence type="ECO:0000313" key="7">
    <source>
        <dbReference type="Proteomes" id="UP001239083"/>
    </source>
</evidence>
<dbReference type="Pfam" id="PF00296">
    <property type="entry name" value="Bac_luciferase"/>
    <property type="match status" value="1"/>
</dbReference>
<dbReference type="Gene3D" id="3.20.20.30">
    <property type="entry name" value="Luciferase-like domain"/>
    <property type="match status" value="1"/>
</dbReference>
<dbReference type="EMBL" id="JAUSYY010000001">
    <property type="protein sequence ID" value="MDQ0894326.1"/>
    <property type="molecule type" value="Genomic_DNA"/>
</dbReference>
<dbReference type="CDD" id="cd01097">
    <property type="entry name" value="Tetrahydromethanopterin_reductase"/>
    <property type="match status" value="1"/>
</dbReference>
<keyword evidence="2" id="KW-0288">FMN</keyword>
<evidence type="ECO:0000259" key="5">
    <source>
        <dbReference type="Pfam" id="PF00296"/>
    </source>
</evidence>
<dbReference type="SUPFAM" id="SSF51679">
    <property type="entry name" value="Bacterial luciferase-like"/>
    <property type="match status" value="1"/>
</dbReference>
<dbReference type="RefSeq" id="WP_307041488.1">
    <property type="nucleotide sequence ID" value="NZ_JAUSYY010000001.1"/>
</dbReference>
<keyword evidence="7" id="KW-1185">Reference proteome</keyword>
<gene>
    <name evidence="6" type="ORF">QFZ26_001881</name>
</gene>
<evidence type="ECO:0000256" key="2">
    <source>
        <dbReference type="ARBA" id="ARBA00022643"/>
    </source>
</evidence>
<evidence type="ECO:0000256" key="3">
    <source>
        <dbReference type="ARBA" id="ARBA00023002"/>
    </source>
</evidence>
<dbReference type="InterPro" id="IPR050172">
    <property type="entry name" value="SsuD_RutA_monooxygenase"/>
</dbReference>
<name>A0ABU0RAT8_9MICO</name>
<protein>
    <submittedName>
        <fullName evidence="6">F420-dependent oxidoreductase</fullName>
    </submittedName>
</protein>
<dbReference type="Proteomes" id="UP001239083">
    <property type="component" value="Unassembled WGS sequence"/>
</dbReference>
<evidence type="ECO:0000313" key="6">
    <source>
        <dbReference type="EMBL" id="MDQ0894326.1"/>
    </source>
</evidence>
<evidence type="ECO:0000256" key="1">
    <source>
        <dbReference type="ARBA" id="ARBA00022630"/>
    </source>
</evidence>
<sequence length="267" mass="29939">MPLDSPVRLGVQVQPEHAHYPAIRDAVLRLEELGADIVFNWDHFFPLHGDRDGLHFEAWTMLGAWAEQTERIEFGTLVSCNSYRNADLQADMARTLDHISAKGDGPGRFIFGTGAGWFERDYDEYGYEFGTPGSRLRDLADAMPRIRARWSKLNPAPTREIPVMIGGKGEQKTLRIVAEHADIWHSFVAPAELAHKLDVLARWGDEVGRDASEITVSNELDRRGLDVEHADALHAAGVRLFTVSVDGPEYDLGAVQRWLAWRDAKNG</sequence>
<keyword evidence="1" id="KW-0285">Flavoprotein</keyword>
<dbReference type="NCBIfam" id="TIGR03856">
    <property type="entry name" value="F420_MSMEG_2906"/>
    <property type="match status" value="1"/>
</dbReference>
<dbReference type="PANTHER" id="PTHR42847:SF8">
    <property type="entry name" value="CONSERVED PROTEIN"/>
    <property type="match status" value="1"/>
</dbReference>
<keyword evidence="3" id="KW-0560">Oxidoreductase</keyword>
<reference evidence="6 7" key="1">
    <citation type="submission" date="2023-07" db="EMBL/GenBank/DDBJ databases">
        <title>Comparative genomics of wheat-associated soil bacteria to identify genetic determinants of phenazine resistance.</title>
        <authorList>
            <person name="Mouncey N."/>
        </authorList>
    </citation>
    <scope>NUCLEOTIDE SEQUENCE [LARGE SCALE GENOMIC DNA]</scope>
    <source>
        <strain evidence="6 7">V3I3</strain>
    </source>
</reference>
<dbReference type="InterPro" id="IPR022480">
    <property type="entry name" value="F420_MSMEG2906"/>
</dbReference>
<dbReference type="PANTHER" id="PTHR42847">
    <property type="entry name" value="ALKANESULFONATE MONOOXYGENASE"/>
    <property type="match status" value="1"/>
</dbReference>
<keyword evidence="4" id="KW-0503">Monooxygenase</keyword>
<organism evidence="6 7">
    <name type="scientific">Agromyces ramosus</name>
    <dbReference type="NCBI Taxonomy" id="33879"/>
    <lineage>
        <taxon>Bacteria</taxon>
        <taxon>Bacillati</taxon>
        <taxon>Actinomycetota</taxon>
        <taxon>Actinomycetes</taxon>
        <taxon>Micrococcales</taxon>
        <taxon>Microbacteriaceae</taxon>
        <taxon>Agromyces</taxon>
    </lineage>
</organism>